<dbReference type="Gene3D" id="2.60.40.4130">
    <property type="match status" value="1"/>
</dbReference>
<dbReference type="GO" id="GO:0008237">
    <property type="term" value="F:metallopeptidase activity"/>
    <property type="evidence" value="ECO:0007669"/>
    <property type="project" value="InterPro"/>
</dbReference>
<dbReference type="Proteomes" id="UP000486602">
    <property type="component" value="Unassembled WGS sequence"/>
</dbReference>
<dbReference type="GO" id="GO:0000272">
    <property type="term" value="P:polysaccharide catabolic process"/>
    <property type="evidence" value="ECO:0007669"/>
    <property type="project" value="InterPro"/>
</dbReference>
<name>A0A7K3WPW0_9FLAO</name>
<dbReference type="SUPFAM" id="SSF63446">
    <property type="entry name" value="Type I dockerin domain"/>
    <property type="match status" value="1"/>
</dbReference>
<sequence>MYFKSIFSTTFVVLLSSFTHGQVMESLPGPIVVCPPGEFAGLHRTHAPQAILDKMNSRDADDPCATFVVTYVDFPPAAEAAFQEAVDIWSYSISSPVTIKIYAEWSNLGPGILGSAGPALIFKDFANAPDGSYYASALADQIAGTDISPLTPDILASFNSNFSWYFGTDGNNPFNQYDLVSVVLHEIGHGLGFSSTAALDQGTGDGDFGLGTADVNYAFDEYLLLGINGVALTSLEEGLVLANAFESNNVFCNSPTAIIANSNNQPKIYAPLSWNSGSSISHWDENTFSTGSINSLMTPQIANGESIHDPGPITLGLFEDMGWVICGTIANPPCLDWIDPSPTAGYTNFNTLFGGAPCDDGSGCPFNEITTFEVNAAEAYEVENFQENGVYTFSICNGPGAGSWIPEFTIIAPSGAVDAFGAGTGCAISWMASESGTYLIVINEAGQCGIANSTGNGYPALTCEDGTADCDPITCLAQSLILTGDSAICPDQSSTVALSSPHIIPPGGGRGIYFESATSLSGIYLSGVAATYSFNNDLNGLLSANGYTPFLGEYSLTAYVYTNASNPTNSICSFAESALNVNFLDENDPQCLPTTSVNGNVVWNQNCGERAIVVSFYQPGTSVLNLQFSGMMNDAGNFTVPDLDLGSYDALIKVEGLLAKIINDFEVSAGGDELMLSGLIRGDINNNNSINIVDLSILNASYGFSSASPNYNHLADLNCDGAVNIVDISILNVGFGMVGAVAGN</sequence>
<dbReference type="Pfam" id="PF00404">
    <property type="entry name" value="Dockerin_1"/>
    <property type="match status" value="1"/>
</dbReference>
<protein>
    <recommendedName>
        <fullName evidence="3">Dockerin domain-containing protein</fullName>
    </recommendedName>
</protein>
<keyword evidence="2" id="KW-1185">Reference proteome</keyword>
<gene>
    <name evidence="1" type="ORF">G3O08_08740</name>
</gene>
<dbReference type="EMBL" id="JAAGVY010000012">
    <property type="protein sequence ID" value="NEN23586.1"/>
    <property type="molecule type" value="Genomic_DNA"/>
</dbReference>
<accession>A0A7K3WPW0</accession>
<reference evidence="1 2" key="1">
    <citation type="submission" date="2020-02" db="EMBL/GenBank/DDBJ databases">
        <title>Out from the shadows clarifying the taxonomy of the family Cryomorphaceae and related taxa by utilizing the GTDB taxonomic framework.</title>
        <authorList>
            <person name="Bowman J.P."/>
        </authorList>
    </citation>
    <scope>NUCLEOTIDE SEQUENCE [LARGE SCALE GENOMIC DNA]</scope>
    <source>
        <strain evidence="1 2">QSSC 1-22</strain>
    </source>
</reference>
<dbReference type="InterPro" id="IPR002105">
    <property type="entry name" value="Dockerin_1_rpt"/>
</dbReference>
<proteinExistence type="predicted"/>
<dbReference type="RefSeq" id="WP_163284962.1">
    <property type="nucleotide sequence ID" value="NZ_JAAGVY010000012.1"/>
</dbReference>
<evidence type="ECO:0000313" key="2">
    <source>
        <dbReference type="Proteomes" id="UP000486602"/>
    </source>
</evidence>
<comment type="caution">
    <text evidence="1">The sequence shown here is derived from an EMBL/GenBank/DDBJ whole genome shotgun (WGS) entry which is preliminary data.</text>
</comment>
<dbReference type="Gene3D" id="3.40.390.10">
    <property type="entry name" value="Collagenase (Catalytic Domain)"/>
    <property type="match status" value="1"/>
</dbReference>
<dbReference type="SUPFAM" id="SSF55486">
    <property type="entry name" value="Metalloproteases ('zincins'), catalytic domain"/>
    <property type="match status" value="2"/>
</dbReference>
<dbReference type="AlphaFoldDB" id="A0A7K3WPW0"/>
<organism evidence="1 2">
    <name type="scientific">Cryomorpha ignava</name>
    <dbReference type="NCBI Taxonomy" id="101383"/>
    <lineage>
        <taxon>Bacteria</taxon>
        <taxon>Pseudomonadati</taxon>
        <taxon>Bacteroidota</taxon>
        <taxon>Flavobacteriia</taxon>
        <taxon>Flavobacteriales</taxon>
        <taxon>Cryomorphaceae</taxon>
        <taxon>Cryomorpha</taxon>
    </lineage>
</organism>
<evidence type="ECO:0008006" key="3">
    <source>
        <dbReference type="Google" id="ProtNLM"/>
    </source>
</evidence>
<evidence type="ECO:0000313" key="1">
    <source>
        <dbReference type="EMBL" id="NEN23586.1"/>
    </source>
</evidence>
<dbReference type="InterPro" id="IPR024079">
    <property type="entry name" value="MetalloPept_cat_dom_sf"/>
</dbReference>
<dbReference type="GO" id="GO:0004553">
    <property type="term" value="F:hydrolase activity, hydrolyzing O-glycosyl compounds"/>
    <property type="evidence" value="ECO:0007669"/>
    <property type="project" value="InterPro"/>
</dbReference>
<dbReference type="InterPro" id="IPR036439">
    <property type="entry name" value="Dockerin_dom_sf"/>
</dbReference>